<dbReference type="EMBL" id="LN871599">
    <property type="protein sequence ID" value="SIO73537.1"/>
    <property type="molecule type" value="Genomic_DNA"/>
</dbReference>
<dbReference type="GeneID" id="24425703"/>
<evidence type="ECO:0000313" key="1">
    <source>
        <dbReference type="EMBL" id="SIO73537.1"/>
    </source>
</evidence>
<dbReference type="VEuPathDB" id="PiroplasmaDB:BmR1_04g05296"/>
<evidence type="ECO:0000313" key="2">
    <source>
        <dbReference type="Proteomes" id="UP000002899"/>
    </source>
</evidence>
<sequence length="335" mass="39307">MFKYKVLQCLYKNIVRIPKDFTTKSNFTHEYELIFHSTSDSNHENEINKENNKKWDIKLLFESIIHSNIDAYSPYDSALFFHSLDLVYKKGQKVDTKSDKLYIRARDLLLRDMAKYRNELIPYFFDKLSTVKDTNGLANYIESIDTKSIENTSPSVLCDIVIKLTRTFRQTKSAASLENVLNSEFFKCVISKLSHSSSMLNNSSELKNQFNPQNMFKVIYGLAKLGYITDNSIRLLHNLIPIVIRHIEGECPWDSKTVLRMGWAYHKFEMIDRNLFAKIANLILACLDDFDYREIGLIQDIYTRDDIWNERLLMLTKSRLHTFLKYGAYSGQIYK</sequence>
<protein>
    <submittedName>
        <fullName evidence="1">Uncharacterized protein</fullName>
    </submittedName>
</protein>
<dbReference type="Proteomes" id="UP000002899">
    <property type="component" value="Chromosome IV"/>
</dbReference>
<reference evidence="1 2" key="3">
    <citation type="journal article" date="2016" name="Sci. Rep.">
        <title>Genome-wide diversity and gene expression profiling of Babesia microti isolates identify polymorphic genes that mediate host-pathogen interactions.</title>
        <authorList>
            <person name="Silva J.C."/>
            <person name="Cornillot E."/>
            <person name="McCracken C."/>
            <person name="Usmani-Brown S."/>
            <person name="Dwivedi A."/>
            <person name="Ifeonu O.O."/>
            <person name="Crabtree J."/>
            <person name="Gotia H.T."/>
            <person name="Virji A.Z."/>
            <person name="Reynes C."/>
            <person name="Colinge J."/>
            <person name="Kumar V."/>
            <person name="Lawres L."/>
            <person name="Pazzi J.E."/>
            <person name="Pablo J.V."/>
            <person name="Hung C."/>
            <person name="Brancato J."/>
            <person name="Kumari P."/>
            <person name="Orvis J."/>
            <person name="Tretina K."/>
            <person name="Chibucos M."/>
            <person name="Ott S."/>
            <person name="Sadzewicz L."/>
            <person name="Sengamalay N."/>
            <person name="Shetty A.C."/>
            <person name="Su Q."/>
            <person name="Tallon L."/>
            <person name="Fraser C.M."/>
            <person name="Frutos R."/>
            <person name="Molina D.M."/>
            <person name="Krause P.J."/>
            <person name="Ben Mamoun C."/>
        </authorList>
    </citation>
    <scope>NUCLEOTIDE SEQUENCE [LARGE SCALE GENOMIC DNA]</scope>
    <source>
        <strain evidence="1 2">RI</strain>
    </source>
</reference>
<gene>
    <name evidence="1" type="ORF">BmR1_04g05296</name>
</gene>
<dbReference type="AlphaFoldDB" id="A0A1N6LXD7"/>
<dbReference type="KEGG" id="bmic:BmR1_04g05296"/>
<name>A0A1N6LXD7_BABMR</name>
<reference evidence="1 2" key="2">
    <citation type="journal article" date="2013" name="PLoS ONE">
        <title>Whole genome mapping and re-organization of the nuclear and mitochondrial genomes of Babesia microti isolates.</title>
        <authorList>
            <person name="Cornillot E."/>
            <person name="Dassouli A."/>
            <person name="Garg A."/>
            <person name="Pachikara N."/>
            <person name="Randazzo S."/>
            <person name="Depoix D."/>
            <person name="Carcy B."/>
            <person name="Delbecq S."/>
            <person name="Frutos R."/>
            <person name="Silva J.C."/>
            <person name="Sutton R."/>
            <person name="Krause P.J."/>
            <person name="Mamoun C.B."/>
        </authorList>
    </citation>
    <scope>NUCLEOTIDE SEQUENCE [LARGE SCALE GENOMIC DNA]</scope>
    <source>
        <strain evidence="1 2">RI</strain>
    </source>
</reference>
<organism evidence="1 2">
    <name type="scientific">Babesia microti (strain RI)</name>
    <dbReference type="NCBI Taxonomy" id="1133968"/>
    <lineage>
        <taxon>Eukaryota</taxon>
        <taxon>Sar</taxon>
        <taxon>Alveolata</taxon>
        <taxon>Apicomplexa</taxon>
        <taxon>Aconoidasida</taxon>
        <taxon>Piroplasmida</taxon>
        <taxon>Babesiidae</taxon>
        <taxon>Babesia</taxon>
    </lineage>
</organism>
<accession>A0A1N6LXD7</accession>
<keyword evidence="2" id="KW-1185">Reference proteome</keyword>
<reference evidence="1 2" key="1">
    <citation type="journal article" date="2012" name="Nucleic Acids Res.">
        <title>Sequencing of the smallest Apicomplexan genome from the human pathogen Babesia microti.</title>
        <authorList>
            <person name="Cornillot E."/>
            <person name="Hadj-Kaddour K."/>
            <person name="Dassouli A."/>
            <person name="Noel B."/>
            <person name="Ranwez V."/>
            <person name="Vacherie B."/>
            <person name="Augagneur Y."/>
            <person name="Bres V."/>
            <person name="Duclos A."/>
            <person name="Randazzo S."/>
            <person name="Carcy B."/>
            <person name="Debierre-Grockiego F."/>
            <person name="Delbecq S."/>
            <person name="Moubri-Menage K."/>
            <person name="Shams-Eldin H."/>
            <person name="Usmani-Brown S."/>
            <person name="Bringaud F."/>
            <person name="Wincker P."/>
            <person name="Vivares C.P."/>
            <person name="Schwarz R.T."/>
            <person name="Schetters T.P."/>
            <person name="Krause P.J."/>
            <person name="Gorenflot A."/>
            <person name="Berry V."/>
            <person name="Barbe V."/>
            <person name="Ben Mamoun C."/>
        </authorList>
    </citation>
    <scope>NUCLEOTIDE SEQUENCE [LARGE SCALE GENOMIC DNA]</scope>
    <source>
        <strain evidence="1 2">RI</strain>
    </source>
</reference>
<proteinExistence type="predicted"/>
<dbReference type="RefSeq" id="XP_021337629.1">
    <property type="nucleotide sequence ID" value="XM_021482373.1"/>
</dbReference>